<dbReference type="AlphaFoldDB" id="A0A5D0XUJ9"/>
<feature type="domain" description="FAD-binding" evidence="5">
    <location>
        <begin position="8"/>
        <end position="346"/>
    </location>
</feature>
<protein>
    <submittedName>
        <fullName evidence="6">Monooxygenase</fullName>
    </submittedName>
</protein>
<dbReference type="Gene3D" id="3.50.50.60">
    <property type="entry name" value="FAD/NAD(P)-binding domain"/>
    <property type="match status" value="1"/>
</dbReference>
<evidence type="ECO:0000313" key="6">
    <source>
        <dbReference type="EMBL" id="TYD00319.1"/>
    </source>
</evidence>
<evidence type="ECO:0000313" key="7">
    <source>
        <dbReference type="Proteomes" id="UP000323410"/>
    </source>
</evidence>
<dbReference type="OrthoDB" id="4246007at2"/>
<comment type="cofactor">
    <cofactor evidence="1">
        <name>FAD</name>
        <dbReference type="ChEBI" id="CHEBI:57692"/>
    </cofactor>
</comment>
<name>A0A5D0XUJ9_9MICC</name>
<keyword evidence="7" id="KW-1185">Reference proteome</keyword>
<evidence type="ECO:0000259" key="5">
    <source>
        <dbReference type="Pfam" id="PF01494"/>
    </source>
</evidence>
<sequence>MERCEEERVDVLVVGAGPTGLMLANWLVRLGVRVVLIDGKDGPTVESRALGVQSRSMEIYDQLGVIDRVLDEAVRAESMRQGFGRKAFAPVPLTALGRGITPYPGLYILEQSANERILADHLQSLGGTVRWRHRLVRLETSEGVTAKIEGPGGPGTIHARFVVGCDGASSTVRALRGIAFEGTTSRQTFYLVDAVGVDGLAPASVNIRQGVDEFLLAFPMHPDAAGRTGQRLIGIASGDDGSAITEERARERLRDAFGVTYADHRWFSTYRVHHRIAGHFRDGPVLLAGDAAHVHSPVGAQGMNTGLQDAHNLAFALADALRPGADHAVLDRYEAERRPVALRLLATTDRLFRGITSGSTRALLVRRYVPRVVLPVAVAILPHVPLGRRLAGYLGQIRIRYPVEAAGAPTGGSRRPTGGRRHPQRRDPVLGRRLPWTGGNFDVLRSAGWQVHLYAADEETGRRAATGGRQLGLPFHTFGTLGSTPLRPGTAYLVRPDGFVAAAASPDAMVGPFRTAMATTCGPGAVRTMDD</sequence>
<keyword evidence="6" id="KW-0560">Oxidoreductase</keyword>
<dbReference type="GO" id="GO:0016709">
    <property type="term" value="F:oxidoreductase activity, acting on paired donors, with incorporation or reduction of molecular oxygen, NAD(P)H as one donor, and incorporation of one atom of oxygen"/>
    <property type="evidence" value="ECO:0007669"/>
    <property type="project" value="UniProtKB-ARBA"/>
</dbReference>
<dbReference type="Gene3D" id="3.30.70.2450">
    <property type="match status" value="1"/>
</dbReference>
<dbReference type="InterPro" id="IPR050641">
    <property type="entry name" value="RIFMO-like"/>
</dbReference>
<evidence type="ECO:0000256" key="2">
    <source>
        <dbReference type="ARBA" id="ARBA00022630"/>
    </source>
</evidence>
<dbReference type="Proteomes" id="UP000323410">
    <property type="component" value="Unassembled WGS sequence"/>
</dbReference>
<reference evidence="6 7" key="1">
    <citation type="submission" date="2019-08" db="EMBL/GenBank/DDBJ databases">
        <title>Genone of Arthrobacter echini P9.</title>
        <authorList>
            <person name="Bowman J.P."/>
        </authorList>
    </citation>
    <scope>NUCLEOTIDE SEQUENCE [LARGE SCALE GENOMIC DNA]</scope>
    <source>
        <strain evidence="6 7">P9</strain>
    </source>
</reference>
<dbReference type="Gene3D" id="3.40.30.120">
    <property type="match status" value="1"/>
</dbReference>
<dbReference type="PANTHER" id="PTHR43004">
    <property type="entry name" value="TRK SYSTEM POTASSIUM UPTAKE PROTEIN"/>
    <property type="match status" value="1"/>
</dbReference>
<dbReference type="RefSeq" id="WP_148599625.1">
    <property type="nucleotide sequence ID" value="NZ_VSLD01000001.1"/>
</dbReference>
<dbReference type="InterPro" id="IPR002938">
    <property type="entry name" value="FAD-bd"/>
</dbReference>
<dbReference type="GO" id="GO:0071949">
    <property type="term" value="F:FAD binding"/>
    <property type="evidence" value="ECO:0007669"/>
    <property type="project" value="InterPro"/>
</dbReference>
<dbReference type="SUPFAM" id="SSF51905">
    <property type="entry name" value="FAD/NAD(P)-binding domain"/>
    <property type="match status" value="1"/>
</dbReference>
<feature type="region of interest" description="Disordered" evidence="4">
    <location>
        <begin position="406"/>
        <end position="431"/>
    </location>
</feature>
<keyword evidence="2" id="KW-0285">Flavoprotein</keyword>
<keyword evidence="3" id="KW-0274">FAD</keyword>
<organism evidence="6 7">
    <name type="scientific">Arthrobacter echini</name>
    <dbReference type="NCBI Taxonomy" id="1529066"/>
    <lineage>
        <taxon>Bacteria</taxon>
        <taxon>Bacillati</taxon>
        <taxon>Actinomycetota</taxon>
        <taxon>Actinomycetes</taxon>
        <taxon>Micrococcales</taxon>
        <taxon>Micrococcaceae</taxon>
        <taxon>Arthrobacter</taxon>
    </lineage>
</organism>
<evidence type="ECO:0000256" key="3">
    <source>
        <dbReference type="ARBA" id="ARBA00022827"/>
    </source>
</evidence>
<gene>
    <name evidence="6" type="ORF">FQ377_02355</name>
</gene>
<keyword evidence="6" id="KW-0503">Monooxygenase</keyword>
<dbReference type="Pfam" id="PF01494">
    <property type="entry name" value="FAD_binding_3"/>
    <property type="match status" value="1"/>
</dbReference>
<dbReference type="PANTHER" id="PTHR43004:SF19">
    <property type="entry name" value="BINDING MONOOXYGENASE, PUTATIVE (JCVI)-RELATED"/>
    <property type="match status" value="1"/>
</dbReference>
<accession>A0A5D0XUJ9</accession>
<evidence type="ECO:0000256" key="4">
    <source>
        <dbReference type="SAM" id="MobiDB-lite"/>
    </source>
</evidence>
<dbReference type="PRINTS" id="PR00420">
    <property type="entry name" value="RNGMNOXGNASE"/>
</dbReference>
<dbReference type="EMBL" id="VSLD01000001">
    <property type="protein sequence ID" value="TYD00319.1"/>
    <property type="molecule type" value="Genomic_DNA"/>
</dbReference>
<comment type="caution">
    <text evidence="6">The sequence shown here is derived from an EMBL/GenBank/DDBJ whole genome shotgun (WGS) entry which is preliminary data.</text>
</comment>
<proteinExistence type="predicted"/>
<evidence type="ECO:0000256" key="1">
    <source>
        <dbReference type="ARBA" id="ARBA00001974"/>
    </source>
</evidence>
<dbReference type="InterPro" id="IPR036188">
    <property type="entry name" value="FAD/NAD-bd_sf"/>
</dbReference>